<organism evidence="1 2">
    <name type="scientific">Citrobacter koseri</name>
    <name type="common">Citrobacter diversus</name>
    <dbReference type="NCBI Taxonomy" id="545"/>
    <lineage>
        <taxon>Bacteria</taxon>
        <taxon>Pseudomonadati</taxon>
        <taxon>Pseudomonadota</taxon>
        <taxon>Gammaproteobacteria</taxon>
        <taxon>Enterobacterales</taxon>
        <taxon>Enterobacteriaceae</taxon>
        <taxon>Citrobacter</taxon>
    </lineage>
</organism>
<name>A0AAQ0VC24_CITKO</name>
<comment type="caution">
    <text evidence="1">The sequence shown here is derived from an EMBL/GenBank/DDBJ whole genome shotgun (WGS) entry which is preliminary data.</text>
</comment>
<accession>A0AAQ0VC24</accession>
<reference evidence="2" key="1">
    <citation type="submission" date="2018-10" db="EMBL/GenBank/DDBJ databases">
        <title>FDA dAtabase for Regulatory Grade micrObial Sequences (FDA-ARGOS): Supporting development and validation of Infectious Disease Dx tests.</title>
        <authorList>
            <person name="Goldberg B."/>
            <person name="Campos J."/>
            <person name="Tallon L."/>
            <person name="Sadzewicz L."/>
            <person name="Zhao X."/>
            <person name="Vavikolanu K."/>
            <person name="Mehta A."/>
            <person name="Aluvathingal J."/>
            <person name="Nadendla S."/>
            <person name="Geyer C."/>
            <person name="Nandy P."/>
            <person name="Yan Y."/>
            <person name="Sichtig H."/>
        </authorList>
    </citation>
    <scope>NUCLEOTIDE SEQUENCE [LARGE SCALE GENOMIC DNA]</scope>
    <source>
        <strain evidence="2">FDAARGOS_526</strain>
    </source>
</reference>
<dbReference type="Proteomes" id="UP000282299">
    <property type="component" value="Unassembled WGS sequence"/>
</dbReference>
<proteinExistence type="predicted"/>
<evidence type="ECO:0000313" key="1">
    <source>
        <dbReference type="EMBL" id="RSC20041.1"/>
    </source>
</evidence>
<protein>
    <submittedName>
        <fullName evidence="1">Uncharacterized protein</fullName>
    </submittedName>
</protein>
<sequence>MLTIASASRDGRKEADCRRNITTLHKEIEKCWLPGGRPGWLAKLVIYLVRISFPDCVWRSR</sequence>
<dbReference type="EMBL" id="RKIT01000002">
    <property type="protein sequence ID" value="RSC20041.1"/>
    <property type="molecule type" value="Genomic_DNA"/>
</dbReference>
<gene>
    <name evidence="1" type="ORF">EGS84_01015</name>
</gene>
<dbReference type="AlphaFoldDB" id="A0AAQ0VC24"/>
<evidence type="ECO:0000313" key="2">
    <source>
        <dbReference type="Proteomes" id="UP000282299"/>
    </source>
</evidence>